<dbReference type="AlphaFoldDB" id="A0A7C4GAF6"/>
<evidence type="ECO:0000256" key="1">
    <source>
        <dbReference type="SAM" id="Coils"/>
    </source>
</evidence>
<feature type="compositionally biased region" description="Basic and acidic residues" evidence="2">
    <location>
        <begin position="13"/>
        <end position="22"/>
    </location>
</feature>
<keyword evidence="3" id="KW-1133">Transmembrane helix</keyword>
<feature type="compositionally biased region" description="Polar residues" evidence="2">
    <location>
        <begin position="1"/>
        <end position="11"/>
    </location>
</feature>
<name>A0A7C4GAF6_UNCW3</name>
<proteinExistence type="predicted"/>
<protein>
    <submittedName>
        <fullName evidence="4">Uncharacterized protein</fullName>
    </submittedName>
</protein>
<keyword evidence="3" id="KW-0812">Transmembrane</keyword>
<accession>A0A7C4GAF6</accession>
<sequence>MAMEPDSTQPDSGRPELPKLEFKPDATKAARVRAFRIVTFGLAMFVLAVCLVWLVVFRPRTPTLTPAAEPVRAAGAESLQPSAPIVAVPVTAETPESALRNAVSGLETLLNDMKECWRRAAAYVPLSTPGAEQLDEAVSRVRRAVVLAESAAALAAEGPDRLSGLKTVLRKTGAGGYRASVVGSAADEFVREISSAAADRLEHFRAQEQAYAALVAGDAAEFEIKGDVATAYLRKSESAERRIVRARERLRSALLEFERGR</sequence>
<keyword evidence="3" id="KW-0472">Membrane</keyword>
<organism evidence="4">
    <name type="scientific">candidate division WOR-3 bacterium</name>
    <dbReference type="NCBI Taxonomy" id="2052148"/>
    <lineage>
        <taxon>Bacteria</taxon>
        <taxon>Bacteria division WOR-3</taxon>
    </lineage>
</organism>
<evidence type="ECO:0000256" key="2">
    <source>
        <dbReference type="SAM" id="MobiDB-lite"/>
    </source>
</evidence>
<gene>
    <name evidence="4" type="ORF">ENS41_02830</name>
</gene>
<feature type="region of interest" description="Disordered" evidence="2">
    <location>
        <begin position="1"/>
        <end position="22"/>
    </location>
</feature>
<reference evidence="4" key="1">
    <citation type="journal article" date="2020" name="mSystems">
        <title>Genome- and Community-Level Interaction Insights into Carbon Utilization and Element Cycling Functions of Hydrothermarchaeota in Hydrothermal Sediment.</title>
        <authorList>
            <person name="Zhou Z."/>
            <person name="Liu Y."/>
            <person name="Xu W."/>
            <person name="Pan J."/>
            <person name="Luo Z.H."/>
            <person name="Li M."/>
        </authorList>
    </citation>
    <scope>NUCLEOTIDE SEQUENCE [LARGE SCALE GENOMIC DNA]</scope>
    <source>
        <strain evidence="4">SpSt-488</strain>
    </source>
</reference>
<evidence type="ECO:0000256" key="3">
    <source>
        <dbReference type="SAM" id="Phobius"/>
    </source>
</evidence>
<feature type="coiled-coil region" evidence="1">
    <location>
        <begin position="229"/>
        <end position="256"/>
    </location>
</feature>
<evidence type="ECO:0000313" key="4">
    <source>
        <dbReference type="EMBL" id="HGK27870.1"/>
    </source>
</evidence>
<dbReference type="EMBL" id="DSUT01000050">
    <property type="protein sequence ID" value="HGK27870.1"/>
    <property type="molecule type" value="Genomic_DNA"/>
</dbReference>
<keyword evidence="1" id="KW-0175">Coiled coil</keyword>
<feature type="transmembrane region" description="Helical" evidence="3">
    <location>
        <begin position="37"/>
        <end position="56"/>
    </location>
</feature>
<comment type="caution">
    <text evidence="4">The sequence shown here is derived from an EMBL/GenBank/DDBJ whole genome shotgun (WGS) entry which is preliminary data.</text>
</comment>